<dbReference type="Gene3D" id="2.60.120.10">
    <property type="entry name" value="Jelly Rolls"/>
    <property type="match status" value="1"/>
</dbReference>
<dbReference type="Pfam" id="PF07883">
    <property type="entry name" value="Cupin_2"/>
    <property type="match status" value="1"/>
</dbReference>
<accession>A0A6P1W1V3</accession>
<protein>
    <submittedName>
        <fullName evidence="2">Cupin domain-containing protein</fullName>
    </submittedName>
</protein>
<dbReference type="KEGG" id="senf:GJR95_32205"/>
<evidence type="ECO:0000313" key="2">
    <source>
        <dbReference type="EMBL" id="QHV99393.1"/>
    </source>
</evidence>
<dbReference type="EMBL" id="CP045997">
    <property type="protein sequence ID" value="QHV99393.1"/>
    <property type="molecule type" value="Genomic_DNA"/>
</dbReference>
<proteinExistence type="predicted"/>
<dbReference type="AlphaFoldDB" id="A0A6P1W1V3"/>
<dbReference type="SUPFAM" id="SSF51182">
    <property type="entry name" value="RmlC-like cupins"/>
    <property type="match status" value="1"/>
</dbReference>
<dbReference type="InterPro" id="IPR013096">
    <property type="entry name" value="Cupin_2"/>
</dbReference>
<sequence length="183" mass="20857">MAYRNKVIRNPKTGQVITFLHTAKDTAGQFLGMIATFQPQRQPELRYSLPHQTLDLDVLSGELTVLINGQYRQLKAGEKLFIEANRPHALWNRSTQPTTINCRVRPALNTEHLLETIAALAGVETISRQPIPRILQTALTANCFSNVFRLTRWPFVCQKFIFILLSPVAYLAGFKPTYEKYID</sequence>
<organism evidence="2 3">
    <name type="scientific">Spirosoma endbachense</name>
    <dbReference type="NCBI Taxonomy" id="2666025"/>
    <lineage>
        <taxon>Bacteria</taxon>
        <taxon>Pseudomonadati</taxon>
        <taxon>Bacteroidota</taxon>
        <taxon>Cytophagia</taxon>
        <taxon>Cytophagales</taxon>
        <taxon>Cytophagaceae</taxon>
        <taxon>Spirosoma</taxon>
    </lineage>
</organism>
<evidence type="ECO:0000259" key="1">
    <source>
        <dbReference type="Pfam" id="PF07883"/>
    </source>
</evidence>
<dbReference type="InterPro" id="IPR014710">
    <property type="entry name" value="RmlC-like_jellyroll"/>
</dbReference>
<gene>
    <name evidence="2" type="ORF">GJR95_32205</name>
</gene>
<dbReference type="Proteomes" id="UP000464577">
    <property type="component" value="Chromosome"/>
</dbReference>
<evidence type="ECO:0000313" key="3">
    <source>
        <dbReference type="Proteomes" id="UP000464577"/>
    </source>
</evidence>
<dbReference type="InterPro" id="IPR011051">
    <property type="entry name" value="RmlC_Cupin_sf"/>
</dbReference>
<keyword evidence="3" id="KW-1185">Reference proteome</keyword>
<name>A0A6P1W1V3_9BACT</name>
<reference evidence="2 3" key="1">
    <citation type="submission" date="2019-11" db="EMBL/GenBank/DDBJ databases">
        <title>Spirosoma endbachense sp. nov., isolated from a natural salt meadow.</title>
        <authorList>
            <person name="Rojas J."/>
            <person name="Ambika Manirajan B."/>
            <person name="Ratering S."/>
            <person name="Suarez C."/>
            <person name="Geissler-Plaum R."/>
            <person name="Schnell S."/>
        </authorList>
    </citation>
    <scope>NUCLEOTIDE SEQUENCE [LARGE SCALE GENOMIC DNA]</scope>
    <source>
        <strain evidence="2 3">I-24</strain>
    </source>
</reference>
<feature type="domain" description="Cupin type-2" evidence="1">
    <location>
        <begin position="58"/>
        <end position="99"/>
    </location>
</feature>
<dbReference type="RefSeq" id="WP_162389796.1">
    <property type="nucleotide sequence ID" value="NZ_CP045997.1"/>
</dbReference>